<gene>
    <name evidence="2" type="ORF">CRENPOLYSF1_80031</name>
</gene>
<dbReference type="EMBL" id="FUKI01000159">
    <property type="protein sequence ID" value="SJM95872.1"/>
    <property type="molecule type" value="Genomic_DNA"/>
</dbReference>
<evidence type="ECO:0000259" key="1">
    <source>
        <dbReference type="Pfam" id="PF01370"/>
    </source>
</evidence>
<keyword evidence="3" id="KW-1185">Reference proteome</keyword>
<dbReference type="Gene3D" id="3.40.50.720">
    <property type="entry name" value="NAD(P)-binding Rossmann-like Domain"/>
    <property type="match status" value="1"/>
</dbReference>
<evidence type="ECO:0000313" key="3">
    <source>
        <dbReference type="Proteomes" id="UP000195667"/>
    </source>
</evidence>
<dbReference type="RefSeq" id="WP_087144977.1">
    <property type="nucleotide sequence ID" value="NZ_FUKI01000159.1"/>
</dbReference>
<feature type="domain" description="NAD-dependent epimerase/dehydratase" evidence="1">
    <location>
        <begin position="4"/>
        <end position="162"/>
    </location>
</feature>
<organism evidence="2 3">
    <name type="scientific">Crenothrix polyspora</name>
    <dbReference type="NCBI Taxonomy" id="360316"/>
    <lineage>
        <taxon>Bacteria</taxon>
        <taxon>Pseudomonadati</taxon>
        <taxon>Pseudomonadota</taxon>
        <taxon>Gammaproteobacteria</taxon>
        <taxon>Methylococcales</taxon>
        <taxon>Crenotrichaceae</taxon>
        <taxon>Crenothrix</taxon>
    </lineage>
</organism>
<proteinExistence type="predicted"/>
<reference evidence="3" key="1">
    <citation type="submission" date="2017-02" db="EMBL/GenBank/DDBJ databases">
        <authorList>
            <person name="Daims H."/>
        </authorList>
    </citation>
    <scope>NUCLEOTIDE SEQUENCE [LARGE SCALE GENOMIC DNA]</scope>
</reference>
<dbReference type="PANTHER" id="PTHR48079">
    <property type="entry name" value="PROTEIN YEEZ"/>
    <property type="match status" value="1"/>
</dbReference>
<dbReference type="InterPro" id="IPR051783">
    <property type="entry name" value="NAD(P)-dependent_oxidoreduct"/>
</dbReference>
<protein>
    <submittedName>
        <fullName evidence="2">Ketopantoate reductase ApbA/PanE domain-containing protein</fullName>
    </submittedName>
</protein>
<dbReference type="AlphaFoldDB" id="A0A1R4HI09"/>
<dbReference type="InterPro" id="IPR036291">
    <property type="entry name" value="NAD(P)-bd_dom_sf"/>
</dbReference>
<sequence>MAKILIIGCGSMGYQLAKTLADAGHDVTGLKRNPPQAATENFKFIRADITSPTDLQALDSDFEHVFFIVSADGRNDSSYHDVYETGLNNLLNQFTKSHCQAAWIFVSSTSVYGQTQGEWVDENSITLPSKSTSLKIVAAEQKLMAHNPTNVVVRFSGIYGAGREYLLRSAQQSPLIQQSPPYYTNRIHQHDCVNVLVFLLAQRLAGIRLEQCYLASDNNPAPLWEVMSWMTGQLNCTPPTAKITAPDHASDMNKRCRNDRLTKLGYQFIYADYTAGYSALMPLKNQ</sequence>
<dbReference type="Pfam" id="PF01370">
    <property type="entry name" value="Epimerase"/>
    <property type="match status" value="1"/>
</dbReference>
<name>A0A1R4HI09_9GAMM</name>
<dbReference type="SUPFAM" id="SSF51735">
    <property type="entry name" value="NAD(P)-binding Rossmann-fold domains"/>
    <property type="match status" value="1"/>
</dbReference>
<dbReference type="PANTHER" id="PTHR48079:SF6">
    <property type="entry name" value="NAD(P)-BINDING DOMAIN-CONTAINING PROTEIN-RELATED"/>
    <property type="match status" value="1"/>
</dbReference>
<evidence type="ECO:0000313" key="2">
    <source>
        <dbReference type="EMBL" id="SJM95872.1"/>
    </source>
</evidence>
<accession>A0A1R4HI09</accession>
<dbReference type="OrthoDB" id="9808276at2"/>
<dbReference type="GO" id="GO:0005737">
    <property type="term" value="C:cytoplasm"/>
    <property type="evidence" value="ECO:0007669"/>
    <property type="project" value="TreeGrafter"/>
</dbReference>
<dbReference type="GO" id="GO:0004029">
    <property type="term" value="F:aldehyde dehydrogenase (NAD+) activity"/>
    <property type="evidence" value="ECO:0007669"/>
    <property type="project" value="TreeGrafter"/>
</dbReference>
<dbReference type="InterPro" id="IPR001509">
    <property type="entry name" value="Epimerase_deHydtase"/>
</dbReference>
<dbReference type="Proteomes" id="UP000195667">
    <property type="component" value="Unassembled WGS sequence"/>
</dbReference>